<evidence type="ECO:0000256" key="7">
    <source>
        <dbReference type="HAMAP-Rule" id="MF_00375"/>
    </source>
</evidence>
<dbReference type="Gene3D" id="3.40.640.10">
    <property type="entry name" value="Type I PLP-dependent aspartate aminotransferase-like (Major domain)"/>
    <property type="match status" value="1"/>
</dbReference>
<dbReference type="PANTHER" id="PTHR43713:SF3">
    <property type="entry name" value="GLUTAMATE-1-SEMIALDEHYDE 2,1-AMINOMUTASE 1, CHLOROPLASTIC-RELATED"/>
    <property type="match status" value="1"/>
</dbReference>
<dbReference type="GO" id="GO:0030170">
    <property type="term" value="F:pyridoxal phosphate binding"/>
    <property type="evidence" value="ECO:0007669"/>
    <property type="project" value="InterPro"/>
</dbReference>
<dbReference type="CDD" id="cd00610">
    <property type="entry name" value="OAT_like"/>
    <property type="match status" value="1"/>
</dbReference>
<dbReference type="OrthoDB" id="9807885at2"/>
<dbReference type="InterPro" id="IPR015424">
    <property type="entry name" value="PyrdxlP-dep_Trfase"/>
</dbReference>
<evidence type="ECO:0000256" key="5">
    <source>
        <dbReference type="ARBA" id="ARBA00023235"/>
    </source>
</evidence>
<dbReference type="InterPro" id="IPR015422">
    <property type="entry name" value="PyrdxlP-dep_Trfase_small"/>
</dbReference>
<comment type="subcellular location">
    <subcellularLocation>
        <location evidence="7">Cytoplasm</location>
    </subcellularLocation>
</comment>
<dbReference type="EMBL" id="CP003418">
    <property type="protein sequence ID" value="AFH50818.1"/>
    <property type="molecule type" value="Genomic_DNA"/>
</dbReference>
<comment type="subunit">
    <text evidence="7">Homodimer.</text>
</comment>
<evidence type="ECO:0000256" key="1">
    <source>
        <dbReference type="ARBA" id="ARBA00001933"/>
    </source>
</evidence>
<comment type="cofactor">
    <cofactor evidence="1 7">
        <name>pyridoxal 5'-phosphate</name>
        <dbReference type="ChEBI" id="CHEBI:597326"/>
    </cofactor>
</comment>
<dbReference type="GO" id="GO:0008483">
    <property type="term" value="F:transaminase activity"/>
    <property type="evidence" value="ECO:0007669"/>
    <property type="project" value="UniProtKB-KW"/>
</dbReference>
<comment type="similarity">
    <text evidence="3 7">Belongs to the class-III pyridoxal-phosphate-dependent aminotransferase family. HemL subfamily.</text>
</comment>
<keyword evidence="8" id="KW-0032">Aminotransferase</keyword>
<name>I0APB1_IGNAJ</name>
<keyword evidence="8" id="KW-0808">Transferase</keyword>
<dbReference type="PROSITE" id="PS00600">
    <property type="entry name" value="AA_TRANSFER_CLASS_3"/>
    <property type="match status" value="1"/>
</dbReference>
<dbReference type="eggNOG" id="COG0001">
    <property type="taxonomic scope" value="Bacteria"/>
</dbReference>
<dbReference type="KEGG" id="ial:IALB_3115"/>
<evidence type="ECO:0000313" key="8">
    <source>
        <dbReference type="EMBL" id="AFH50818.1"/>
    </source>
</evidence>
<feature type="modified residue" description="N6-(pyridoxal phosphate)lysine" evidence="7">
    <location>
        <position position="267"/>
    </location>
</feature>
<protein>
    <recommendedName>
        <fullName evidence="7">Glutamate-1-semialdehyde 2,1-aminomutase</fullName>
        <shortName evidence="7">GSA</shortName>
        <ecNumber evidence="7">5.4.3.8</ecNumber>
    </recommendedName>
    <alternativeName>
        <fullName evidence="7">Glutamate-1-semialdehyde aminotransferase</fullName>
        <shortName evidence="7">GSA-AT</shortName>
    </alternativeName>
</protein>
<dbReference type="NCBIfam" id="TIGR00713">
    <property type="entry name" value="hemL"/>
    <property type="match status" value="1"/>
</dbReference>
<evidence type="ECO:0000256" key="6">
    <source>
        <dbReference type="ARBA" id="ARBA00023244"/>
    </source>
</evidence>
<dbReference type="GO" id="GO:0006782">
    <property type="term" value="P:protoporphyrinogen IX biosynthetic process"/>
    <property type="evidence" value="ECO:0007669"/>
    <property type="project" value="UniProtKB-UniRule"/>
</dbReference>
<keyword evidence="7" id="KW-0963">Cytoplasm</keyword>
<dbReference type="HOGENOM" id="CLU_016922_1_5_10"/>
<dbReference type="AlphaFoldDB" id="I0APB1"/>
<dbReference type="PATRIC" id="fig|945713.3.peg.3139"/>
<dbReference type="GO" id="GO:0005737">
    <property type="term" value="C:cytoplasm"/>
    <property type="evidence" value="ECO:0007669"/>
    <property type="project" value="UniProtKB-SubCell"/>
</dbReference>
<dbReference type="InterPro" id="IPR015421">
    <property type="entry name" value="PyrdxlP-dep_Trfase_major"/>
</dbReference>
<keyword evidence="5 7" id="KW-0413">Isomerase</keyword>
<keyword evidence="4 7" id="KW-0663">Pyridoxal phosphate</keyword>
<dbReference type="UniPathway" id="UPA00251">
    <property type="reaction ID" value="UER00317"/>
</dbReference>
<comment type="pathway">
    <text evidence="2 7">Porphyrin-containing compound metabolism; protoporphyrin-IX biosynthesis; 5-aminolevulinate from L-glutamyl-tRNA(Glu): step 2/2.</text>
</comment>
<dbReference type="Proteomes" id="UP000007394">
    <property type="component" value="Chromosome"/>
</dbReference>
<dbReference type="FunFam" id="3.40.640.10:FF:000021">
    <property type="entry name" value="Glutamate-1-semialdehyde 2,1-aminomutase"/>
    <property type="match status" value="1"/>
</dbReference>
<keyword evidence="6 7" id="KW-0627">Porphyrin biosynthesis</keyword>
<dbReference type="NCBIfam" id="NF000818">
    <property type="entry name" value="PRK00062.1"/>
    <property type="match status" value="1"/>
</dbReference>
<dbReference type="InterPro" id="IPR004639">
    <property type="entry name" value="4pyrrol_synth_GluAld_NH2Trfase"/>
</dbReference>
<dbReference type="Pfam" id="PF00202">
    <property type="entry name" value="Aminotran_3"/>
    <property type="match status" value="1"/>
</dbReference>
<dbReference type="GO" id="GO:0042286">
    <property type="term" value="F:glutamate-1-semialdehyde 2,1-aminomutase activity"/>
    <property type="evidence" value="ECO:0007669"/>
    <property type="project" value="UniProtKB-UniRule"/>
</dbReference>
<dbReference type="HAMAP" id="MF_00375">
    <property type="entry name" value="HemL_aminotrans_3"/>
    <property type="match status" value="1"/>
</dbReference>
<dbReference type="Gene3D" id="3.90.1150.10">
    <property type="entry name" value="Aspartate Aminotransferase, domain 1"/>
    <property type="match status" value="1"/>
</dbReference>
<keyword evidence="9" id="KW-1185">Reference proteome</keyword>
<evidence type="ECO:0000256" key="2">
    <source>
        <dbReference type="ARBA" id="ARBA00004819"/>
    </source>
</evidence>
<dbReference type="RefSeq" id="WP_014561954.1">
    <property type="nucleotide sequence ID" value="NC_017464.1"/>
</dbReference>
<dbReference type="InterPro" id="IPR049704">
    <property type="entry name" value="Aminotrans_3_PPA_site"/>
</dbReference>
<dbReference type="SUPFAM" id="SSF53383">
    <property type="entry name" value="PLP-dependent transferases"/>
    <property type="match status" value="1"/>
</dbReference>
<sequence length="430" mass="46725">MNTTKSKQLFEKAKRYIPGGVNSPVRAFKSVGGEPIFIERGSGSKFYDADGNEYIDYIGSWGPHLFGHNPPFIKKALAEAFEKGTSFGAPTELEVRMAQLITELVPSVEMVRMVNSGTEATMSAIRTARGYTNKEKFIKFEGCYHGHADYFLIKAGSGALTLGVPTSPGVTKGNAADTLLADFNDIESVKKLVYANKNNVAAIIIEPIAGNMGVVKADESFLVELRNLCNEENIVLIFDEVMTGFRVAAGGAQEILGIKPDLTTFGKIIGGGLPVGAFGGKREIMEMVAPAGPVYQAGTLSGNPLAMAAGYAALSYIKEHPEIYVQLEKSSIYLENGFKENLKAIGKNYAMNRVGSMMSMFFIEEPVNDFKSAVKSDTALYGKYFHEMLKRGIYLAPAQFEALFISTAHTKEDLDKTINAHKESLVAVLK</sequence>
<dbReference type="EC" id="5.4.3.8" evidence="7"/>
<accession>I0APB1</accession>
<evidence type="ECO:0000256" key="3">
    <source>
        <dbReference type="ARBA" id="ARBA00008981"/>
    </source>
</evidence>
<proteinExistence type="inferred from homology"/>
<dbReference type="PANTHER" id="PTHR43713">
    <property type="entry name" value="GLUTAMATE-1-SEMIALDEHYDE 2,1-AMINOMUTASE"/>
    <property type="match status" value="1"/>
</dbReference>
<reference evidence="8 9" key="1">
    <citation type="journal article" date="2012" name="Front. Microbiol.">
        <title>Complete genome of Ignavibacterium album, a metabolically versatile, flagellated, facultative anaerobe from the phylum Chlorobi.</title>
        <authorList>
            <person name="Liu Z."/>
            <person name="Frigaard N.-U."/>
            <person name="Vogl K."/>
            <person name="Iino T."/>
            <person name="Ohkuma M."/>
            <person name="Overmann J."/>
            <person name="Bryant D.A."/>
        </authorList>
    </citation>
    <scope>NUCLEOTIDE SEQUENCE [LARGE SCALE GENOMIC DNA]</scope>
    <source>
        <strain evidence="9">DSM 19864 / JCM 16511 / NBRC 101810 / Mat9-16</strain>
    </source>
</reference>
<dbReference type="InterPro" id="IPR005814">
    <property type="entry name" value="Aminotrans_3"/>
</dbReference>
<dbReference type="STRING" id="945713.IALB_3115"/>
<evidence type="ECO:0000313" key="9">
    <source>
        <dbReference type="Proteomes" id="UP000007394"/>
    </source>
</evidence>
<evidence type="ECO:0000256" key="4">
    <source>
        <dbReference type="ARBA" id="ARBA00022898"/>
    </source>
</evidence>
<comment type="catalytic activity">
    <reaction evidence="7">
        <text>(S)-4-amino-5-oxopentanoate = 5-aminolevulinate</text>
        <dbReference type="Rhea" id="RHEA:14265"/>
        <dbReference type="ChEBI" id="CHEBI:57501"/>
        <dbReference type="ChEBI" id="CHEBI:356416"/>
        <dbReference type="EC" id="5.4.3.8"/>
    </reaction>
</comment>
<organism evidence="8 9">
    <name type="scientific">Ignavibacterium album (strain DSM 19864 / JCM 16511 / NBRC 101810 / Mat9-16)</name>
    <dbReference type="NCBI Taxonomy" id="945713"/>
    <lineage>
        <taxon>Bacteria</taxon>
        <taxon>Pseudomonadati</taxon>
        <taxon>Ignavibacteriota</taxon>
        <taxon>Ignavibacteria</taxon>
        <taxon>Ignavibacteriales</taxon>
        <taxon>Ignavibacteriaceae</taxon>
        <taxon>Ignavibacterium</taxon>
    </lineage>
</organism>
<gene>
    <name evidence="7 8" type="primary">hemL</name>
    <name evidence="8" type="ordered locus">IALB_3115</name>
</gene>